<keyword evidence="5" id="KW-0413">Isomerase</keyword>
<comment type="catalytic activity">
    <reaction evidence="8">
        <text>ATP + H2O = ADP + phosphate + H(+)</text>
        <dbReference type="Rhea" id="RHEA:13065"/>
        <dbReference type="ChEBI" id="CHEBI:15377"/>
        <dbReference type="ChEBI" id="CHEBI:15378"/>
        <dbReference type="ChEBI" id="CHEBI:30616"/>
        <dbReference type="ChEBI" id="CHEBI:43474"/>
        <dbReference type="ChEBI" id="CHEBI:456216"/>
        <dbReference type="EC" id="5.6.2.4"/>
    </reaction>
</comment>
<accession>A0A1N6XBF5</accession>
<evidence type="ECO:0000256" key="5">
    <source>
        <dbReference type="ARBA" id="ARBA00023235"/>
    </source>
</evidence>
<dbReference type="SUPFAM" id="SSF52540">
    <property type="entry name" value="P-loop containing nucleoside triphosphate hydrolases"/>
    <property type="match status" value="1"/>
</dbReference>
<reference evidence="11 12" key="1">
    <citation type="submission" date="2017-01" db="EMBL/GenBank/DDBJ databases">
        <authorList>
            <person name="Mah S.A."/>
            <person name="Swanson W.J."/>
            <person name="Moy G.W."/>
            <person name="Vacquier V.D."/>
        </authorList>
    </citation>
    <scope>NUCLEOTIDE SEQUENCE [LARGE SCALE GENOMIC DNA]</scope>
    <source>
        <strain evidence="11 12">RU36E</strain>
    </source>
</reference>
<comment type="catalytic activity">
    <reaction evidence="6">
        <text>Couples ATP hydrolysis with the unwinding of duplex DNA by translocating in the 3'-5' direction.</text>
        <dbReference type="EC" id="5.6.2.4"/>
    </reaction>
</comment>
<evidence type="ECO:0000256" key="6">
    <source>
        <dbReference type="ARBA" id="ARBA00034617"/>
    </source>
</evidence>
<evidence type="ECO:0000256" key="3">
    <source>
        <dbReference type="ARBA" id="ARBA00022806"/>
    </source>
</evidence>
<feature type="binding site" evidence="9">
    <location>
        <begin position="22"/>
        <end position="29"/>
    </location>
    <ligand>
        <name>ATP</name>
        <dbReference type="ChEBI" id="CHEBI:30616"/>
    </ligand>
</feature>
<dbReference type="GO" id="GO:0043138">
    <property type="term" value="F:3'-5' DNA helicase activity"/>
    <property type="evidence" value="ECO:0007669"/>
    <property type="project" value="UniProtKB-EC"/>
</dbReference>
<dbReference type="InterPro" id="IPR014017">
    <property type="entry name" value="DNA_helicase_UvrD-like_C"/>
</dbReference>
<dbReference type="RefSeq" id="WP_076429321.1">
    <property type="nucleotide sequence ID" value="NZ_FTMP01000012.1"/>
</dbReference>
<evidence type="ECO:0000313" key="12">
    <source>
        <dbReference type="Proteomes" id="UP000185841"/>
    </source>
</evidence>
<dbReference type="GO" id="GO:0031297">
    <property type="term" value="P:replication fork processing"/>
    <property type="evidence" value="ECO:0007669"/>
    <property type="project" value="TreeGrafter"/>
</dbReference>
<dbReference type="GO" id="GO:0003677">
    <property type="term" value="F:DNA binding"/>
    <property type="evidence" value="ECO:0007669"/>
    <property type="project" value="InterPro"/>
</dbReference>
<dbReference type="InterPro" id="IPR027417">
    <property type="entry name" value="P-loop_NTPase"/>
</dbReference>
<evidence type="ECO:0000256" key="7">
    <source>
        <dbReference type="ARBA" id="ARBA00034808"/>
    </source>
</evidence>
<evidence type="ECO:0000256" key="8">
    <source>
        <dbReference type="ARBA" id="ARBA00048988"/>
    </source>
</evidence>
<evidence type="ECO:0000256" key="4">
    <source>
        <dbReference type="ARBA" id="ARBA00022840"/>
    </source>
</evidence>
<dbReference type="PANTHER" id="PTHR11070">
    <property type="entry name" value="UVRD / RECB / PCRA DNA HELICASE FAMILY MEMBER"/>
    <property type="match status" value="1"/>
</dbReference>
<dbReference type="EMBL" id="FTMP01000012">
    <property type="protein sequence ID" value="SIQ99561.1"/>
    <property type="molecule type" value="Genomic_DNA"/>
</dbReference>
<dbReference type="InterPro" id="IPR014016">
    <property type="entry name" value="UvrD-like_ATP-bd"/>
</dbReference>
<dbReference type="PROSITE" id="PS51198">
    <property type="entry name" value="UVRD_HELICASE_ATP_BIND"/>
    <property type="match status" value="1"/>
</dbReference>
<feature type="domain" description="UvrD-like helicase ATP-binding" evidence="10">
    <location>
        <begin position="1"/>
        <end position="252"/>
    </location>
</feature>
<dbReference type="Pfam" id="PF00580">
    <property type="entry name" value="UvrD-helicase"/>
    <property type="match status" value="1"/>
</dbReference>
<dbReference type="GO" id="GO:0005524">
    <property type="term" value="F:ATP binding"/>
    <property type="evidence" value="ECO:0007669"/>
    <property type="project" value="UniProtKB-UniRule"/>
</dbReference>
<evidence type="ECO:0000313" key="11">
    <source>
        <dbReference type="EMBL" id="SIQ99561.1"/>
    </source>
</evidence>
<protein>
    <recommendedName>
        <fullName evidence="7">DNA 3'-5' helicase</fullName>
        <ecNumber evidence="7">5.6.2.4</ecNumber>
    </recommendedName>
</protein>
<evidence type="ECO:0000256" key="1">
    <source>
        <dbReference type="ARBA" id="ARBA00022741"/>
    </source>
</evidence>
<dbReference type="GO" id="GO:0016887">
    <property type="term" value="F:ATP hydrolysis activity"/>
    <property type="evidence" value="ECO:0007669"/>
    <property type="project" value="RHEA"/>
</dbReference>
<dbReference type="InterPro" id="IPR000212">
    <property type="entry name" value="DNA_helicase_UvrD/REP"/>
</dbReference>
<dbReference type="PANTHER" id="PTHR11070:SF30">
    <property type="entry name" value="F-BOX DNA HELICASE 1"/>
    <property type="match status" value="1"/>
</dbReference>
<dbReference type="GO" id="GO:0000724">
    <property type="term" value="P:double-strand break repair via homologous recombination"/>
    <property type="evidence" value="ECO:0007669"/>
    <property type="project" value="TreeGrafter"/>
</dbReference>
<dbReference type="Gene3D" id="3.40.50.300">
    <property type="entry name" value="P-loop containing nucleotide triphosphate hydrolases"/>
    <property type="match status" value="2"/>
</dbReference>
<evidence type="ECO:0000259" key="10">
    <source>
        <dbReference type="PROSITE" id="PS51198"/>
    </source>
</evidence>
<proteinExistence type="predicted"/>
<name>A0A1N6XBF5_AQUAC</name>
<keyword evidence="1 9" id="KW-0547">Nucleotide-binding</keyword>
<evidence type="ECO:0000256" key="9">
    <source>
        <dbReference type="PROSITE-ProRule" id="PRU00560"/>
    </source>
</evidence>
<dbReference type="Proteomes" id="UP000185841">
    <property type="component" value="Unassembled WGS sequence"/>
</dbReference>
<evidence type="ECO:0000256" key="2">
    <source>
        <dbReference type="ARBA" id="ARBA00022801"/>
    </source>
</evidence>
<keyword evidence="3 9" id="KW-0347">Helicase</keyword>
<keyword evidence="2 9" id="KW-0378">Hydrolase</keyword>
<organism evidence="11 12">
    <name type="scientific">Aquipseudomonas alcaligenes</name>
    <name type="common">Pseudomonas alcaligenes</name>
    <dbReference type="NCBI Taxonomy" id="43263"/>
    <lineage>
        <taxon>Bacteria</taxon>
        <taxon>Pseudomonadati</taxon>
        <taxon>Pseudomonadota</taxon>
        <taxon>Gammaproteobacteria</taxon>
        <taxon>Pseudomonadales</taxon>
        <taxon>Pseudomonadaceae</taxon>
        <taxon>Aquipseudomonas</taxon>
    </lineage>
</organism>
<gene>
    <name evidence="11" type="ORF">SAMN05878282_11268</name>
</gene>
<dbReference type="Pfam" id="PF13361">
    <property type="entry name" value="UvrD_C"/>
    <property type="match status" value="1"/>
</dbReference>
<sequence length="483" mass="53776">MNSTHEQLPVIEYEGDHLVVKAYAGCGKTTTLVAYAKAHPLLRILYLAYNRAIRDEGAAKFPKNVECKTSHQLAWASHGRLYQHKLGNARLTDIGNLLGSRDWSLIKNSQATLNAFLSSGSREIGIEHILASGQESLQDAGEADVDRVIAAAKRIWEAMIDTEDKFPCAHDAYLKLYQLSNPQLNYDVILFDEAQDSNPVTAALVAAQRARKIFVGDKWQQIYRWRGAENALDEQIELGADAMYLTNSFRFGPMIAGVANAILSMQGETRPLVGLGPRDKVVTSLPFGTGHHAVLSRTVAGVIMSAIDAVEAGQVVYWNGGIEAYQLSDLEDLYFLSKGKKDQIRNKRMFAPFNCYQNYMDAAEESEDPEMNRLLRIISDQPDVPKLLSVLRKNSTDEQDKADITVSTVHRSKGLEWDVVLLEEDFPDIFDTEVVSGERLVDELNLLYVAATRAKKVLVINQIIDLIIRKAVVAMKKRQGVPA</sequence>
<dbReference type="EC" id="5.6.2.4" evidence="7"/>
<keyword evidence="4 9" id="KW-0067">ATP-binding</keyword>
<dbReference type="AlphaFoldDB" id="A0A1N6XBF5"/>